<organism evidence="8 9">
    <name type="scientific">Calocera cornea HHB12733</name>
    <dbReference type="NCBI Taxonomy" id="1353952"/>
    <lineage>
        <taxon>Eukaryota</taxon>
        <taxon>Fungi</taxon>
        <taxon>Dikarya</taxon>
        <taxon>Basidiomycota</taxon>
        <taxon>Agaricomycotina</taxon>
        <taxon>Dacrymycetes</taxon>
        <taxon>Dacrymycetales</taxon>
        <taxon>Dacrymycetaceae</taxon>
        <taxon>Calocera</taxon>
    </lineage>
</organism>
<keyword evidence="9" id="KW-1185">Reference proteome</keyword>
<gene>
    <name evidence="8" type="ORF">CALCODRAFT_65983</name>
</gene>
<evidence type="ECO:0000256" key="2">
    <source>
        <dbReference type="ARBA" id="ARBA00022448"/>
    </source>
</evidence>
<evidence type="ECO:0000256" key="1">
    <source>
        <dbReference type="ARBA" id="ARBA00004141"/>
    </source>
</evidence>
<dbReference type="Proteomes" id="UP000076842">
    <property type="component" value="Unassembled WGS sequence"/>
</dbReference>
<keyword evidence="3 7" id="KW-0812">Transmembrane</keyword>
<evidence type="ECO:0000256" key="6">
    <source>
        <dbReference type="SAM" id="MobiDB-lite"/>
    </source>
</evidence>
<evidence type="ECO:0000256" key="3">
    <source>
        <dbReference type="ARBA" id="ARBA00022692"/>
    </source>
</evidence>
<name>A0A165DJN5_9BASI</name>
<comment type="subcellular location">
    <subcellularLocation>
        <location evidence="1">Membrane</location>
        <topology evidence="1">Multi-pass membrane protein</topology>
    </subcellularLocation>
</comment>
<dbReference type="AlphaFoldDB" id="A0A165DJN5"/>
<feature type="transmembrane region" description="Helical" evidence="7">
    <location>
        <begin position="79"/>
        <end position="97"/>
    </location>
</feature>
<keyword evidence="5 7" id="KW-0472">Membrane</keyword>
<dbReference type="OrthoDB" id="10021397at2759"/>
<dbReference type="GO" id="GO:0005886">
    <property type="term" value="C:plasma membrane"/>
    <property type="evidence" value="ECO:0007669"/>
    <property type="project" value="TreeGrafter"/>
</dbReference>
<evidence type="ECO:0000256" key="5">
    <source>
        <dbReference type="ARBA" id="ARBA00023136"/>
    </source>
</evidence>
<evidence type="ECO:0000313" key="8">
    <source>
        <dbReference type="EMBL" id="KZT52955.1"/>
    </source>
</evidence>
<feature type="region of interest" description="Disordered" evidence="6">
    <location>
        <begin position="1"/>
        <end position="20"/>
    </location>
</feature>
<protein>
    <submittedName>
        <fullName evidence="8">Uncharacterized protein</fullName>
    </submittedName>
</protein>
<evidence type="ECO:0000256" key="7">
    <source>
        <dbReference type="SAM" id="Phobius"/>
    </source>
</evidence>
<feature type="transmembrane region" description="Helical" evidence="7">
    <location>
        <begin position="47"/>
        <end position="67"/>
    </location>
</feature>
<evidence type="ECO:0000313" key="9">
    <source>
        <dbReference type="Proteomes" id="UP000076842"/>
    </source>
</evidence>
<dbReference type="PANTHER" id="PTHR23501:SF177">
    <property type="entry name" value="MAJOR FACILITATOR SUPERFAMILY (MFS) PROFILE DOMAIN-CONTAINING PROTEIN-RELATED"/>
    <property type="match status" value="1"/>
</dbReference>
<evidence type="ECO:0000256" key="4">
    <source>
        <dbReference type="ARBA" id="ARBA00022989"/>
    </source>
</evidence>
<reference evidence="8 9" key="1">
    <citation type="journal article" date="2016" name="Mol. Biol. Evol.">
        <title>Comparative Genomics of Early-Diverging Mushroom-Forming Fungi Provides Insights into the Origins of Lignocellulose Decay Capabilities.</title>
        <authorList>
            <person name="Nagy L.G."/>
            <person name="Riley R."/>
            <person name="Tritt A."/>
            <person name="Adam C."/>
            <person name="Daum C."/>
            <person name="Floudas D."/>
            <person name="Sun H."/>
            <person name="Yadav J.S."/>
            <person name="Pangilinan J."/>
            <person name="Larsson K.H."/>
            <person name="Matsuura K."/>
            <person name="Barry K."/>
            <person name="Labutti K."/>
            <person name="Kuo R."/>
            <person name="Ohm R.A."/>
            <person name="Bhattacharya S.S."/>
            <person name="Shirouzu T."/>
            <person name="Yoshinaga Y."/>
            <person name="Martin F.M."/>
            <person name="Grigoriev I.V."/>
            <person name="Hibbett D.S."/>
        </authorList>
    </citation>
    <scope>NUCLEOTIDE SEQUENCE [LARGE SCALE GENOMIC DNA]</scope>
    <source>
        <strain evidence="8 9">HHB12733</strain>
    </source>
</reference>
<sequence>MGMEVGPEGYCSTAGPPSKNSGSPGWLYFLVWVFTALLEHPELRGRYSSAGGFFLLFYYVPIYFQHLFNVPAAQRRVDYLPLIIALSIFTVLSDHFVSMIGHYVPFLVGGACLGAVGPGLLDTMDIDISTGKWMSWLSNCCWHREEHRDPDTRGSRAS</sequence>
<keyword evidence="2" id="KW-0813">Transport</keyword>
<dbReference type="GO" id="GO:0022857">
    <property type="term" value="F:transmembrane transporter activity"/>
    <property type="evidence" value="ECO:0007669"/>
    <property type="project" value="TreeGrafter"/>
</dbReference>
<dbReference type="EMBL" id="KV424050">
    <property type="protein sequence ID" value="KZT52955.1"/>
    <property type="molecule type" value="Genomic_DNA"/>
</dbReference>
<proteinExistence type="predicted"/>
<dbReference type="InParanoid" id="A0A165DJN5"/>
<accession>A0A165DJN5</accession>
<dbReference type="PANTHER" id="PTHR23501">
    <property type="entry name" value="MAJOR FACILITATOR SUPERFAMILY"/>
    <property type="match status" value="1"/>
</dbReference>
<keyword evidence="4 7" id="KW-1133">Transmembrane helix</keyword>